<dbReference type="PANTHER" id="PTHR35563">
    <property type="entry name" value="BARREL METAL-DEPENDENT HYDROLASE, PUTATIVE (AFU_ORTHOLOGUE AFUA_1G16240)-RELATED"/>
    <property type="match status" value="1"/>
</dbReference>
<dbReference type="RefSeq" id="WP_145170614.1">
    <property type="nucleotide sequence ID" value="NZ_CP036525.1"/>
</dbReference>
<evidence type="ECO:0000259" key="2">
    <source>
        <dbReference type="Pfam" id="PF04909"/>
    </source>
</evidence>
<dbReference type="OrthoDB" id="9787654at2"/>
<dbReference type="InterPro" id="IPR006680">
    <property type="entry name" value="Amidohydro-rel"/>
</dbReference>
<dbReference type="InterPro" id="IPR032466">
    <property type="entry name" value="Metal_Hydrolase"/>
</dbReference>
<keyword evidence="1" id="KW-0732">Signal</keyword>
<dbReference type="InterPro" id="IPR052358">
    <property type="entry name" value="Aro_Compnd_Degr_Hydrolases"/>
</dbReference>
<keyword evidence="4" id="KW-1185">Reference proteome</keyword>
<evidence type="ECO:0000313" key="3">
    <source>
        <dbReference type="EMBL" id="QDT04806.1"/>
    </source>
</evidence>
<dbReference type="EC" id="3.1.1.92" evidence="3"/>
<proteinExistence type="predicted"/>
<dbReference type="SUPFAM" id="SSF51556">
    <property type="entry name" value="Metallo-dependent hydrolases"/>
    <property type="match status" value="1"/>
</dbReference>
<gene>
    <name evidence="3" type="ORF">K227x_32030</name>
</gene>
<name>A0A517NCG9_9BACT</name>
<accession>A0A517NCG9</accession>
<evidence type="ECO:0000313" key="4">
    <source>
        <dbReference type="Proteomes" id="UP000318538"/>
    </source>
</evidence>
<dbReference type="AlphaFoldDB" id="A0A517NCG9"/>
<dbReference type="NCBIfam" id="TIGR01409">
    <property type="entry name" value="TAT_signal_seq"/>
    <property type="match status" value="1"/>
</dbReference>
<feature type="signal peptide" evidence="1">
    <location>
        <begin position="1"/>
        <end position="29"/>
    </location>
</feature>
<evidence type="ECO:0000256" key="1">
    <source>
        <dbReference type="SAM" id="SignalP"/>
    </source>
</evidence>
<sequence precursor="true">MTFSSARPSRRDFLVTGAAAAAVATTGLAADVGAQSDTDPGWIDAHVHVWTPDVAKYPISPRFKVADMQPASFTPDQLLDQCKPVGVRRIVLIQMSFYEFDHRYMLHAMRTHPGAFSGVALIDFRDKHLVDRIDELQKQGVRGFRIPTDGKTDRWVDDPGMAKLWQTAAVRGLAICPLINPQDISSVDALCERYPETTVVIDHFARVGVSGTIESVPLANLCQLARHPNTHVKTSAFYALGMKTPPYDDLKPMIRKVYDSFGPERLMWASDCPYQVDAPHTYQASIALVRDRIGFLSDSDKQWMLRGTAEKVFFA</sequence>
<dbReference type="GO" id="GO:0102998">
    <property type="term" value="F:4-sulfomuconolactone hydrolase activity"/>
    <property type="evidence" value="ECO:0007669"/>
    <property type="project" value="UniProtKB-EC"/>
</dbReference>
<protein>
    <submittedName>
        <fullName evidence="3">4-sulfomuconolactone hydrolase</fullName>
        <ecNumber evidence="3">3.1.1.92</ecNumber>
    </submittedName>
</protein>
<dbReference type="Pfam" id="PF04909">
    <property type="entry name" value="Amidohydro_2"/>
    <property type="match status" value="1"/>
</dbReference>
<keyword evidence="3" id="KW-0378">Hydrolase</keyword>
<feature type="chain" id="PRO_5022105813" evidence="1">
    <location>
        <begin position="30"/>
        <end position="315"/>
    </location>
</feature>
<dbReference type="Proteomes" id="UP000318538">
    <property type="component" value="Chromosome"/>
</dbReference>
<dbReference type="InterPro" id="IPR006311">
    <property type="entry name" value="TAT_signal"/>
</dbReference>
<dbReference type="PROSITE" id="PS51318">
    <property type="entry name" value="TAT"/>
    <property type="match status" value="1"/>
</dbReference>
<dbReference type="PANTHER" id="PTHR35563:SF2">
    <property type="entry name" value="BARREL METAL-DEPENDENT HYDROLASE, PUTATIVE (AFU_ORTHOLOGUE AFUA_1G16240)-RELATED"/>
    <property type="match status" value="1"/>
</dbReference>
<dbReference type="KEGG" id="rlc:K227x_32030"/>
<organism evidence="3 4">
    <name type="scientific">Rubripirellula lacrimiformis</name>
    <dbReference type="NCBI Taxonomy" id="1930273"/>
    <lineage>
        <taxon>Bacteria</taxon>
        <taxon>Pseudomonadati</taxon>
        <taxon>Planctomycetota</taxon>
        <taxon>Planctomycetia</taxon>
        <taxon>Pirellulales</taxon>
        <taxon>Pirellulaceae</taxon>
        <taxon>Rubripirellula</taxon>
    </lineage>
</organism>
<reference evidence="3 4" key="1">
    <citation type="submission" date="2019-02" db="EMBL/GenBank/DDBJ databases">
        <title>Deep-cultivation of Planctomycetes and their phenomic and genomic characterization uncovers novel biology.</title>
        <authorList>
            <person name="Wiegand S."/>
            <person name="Jogler M."/>
            <person name="Boedeker C."/>
            <person name="Pinto D."/>
            <person name="Vollmers J."/>
            <person name="Rivas-Marin E."/>
            <person name="Kohn T."/>
            <person name="Peeters S.H."/>
            <person name="Heuer A."/>
            <person name="Rast P."/>
            <person name="Oberbeckmann S."/>
            <person name="Bunk B."/>
            <person name="Jeske O."/>
            <person name="Meyerdierks A."/>
            <person name="Storesund J.E."/>
            <person name="Kallscheuer N."/>
            <person name="Luecker S."/>
            <person name="Lage O.M."/>
            <person name="Pohl T."/>
            <person name="Merkel B.J."/>
            <person name="Hornburger P."/>
            <person name="Mueller R.-W."/>
            <person name="Bruemmer F."/>
            <person name="Labrenz M."/>
            <person name="Spormann A.M."/>
            <person name="Op den Camp H."/>
            <person name="Overmann J."/>
            <person name="Amann R."/>
            <person name="Jetten M.S.M."/>
            <person name="Mascher T."/>
            <person name="Medema M.H."/>
            <person name="Devos D.P."/>
            <person name="Kaster A.-K."/>
            <person name="Ovreas L."/>
            <person name="Rohde M."/>
            <person name="Galperin M.Y."/>
            <person name="Jogler C."/>
        </authorList>
    </citation>
    <scope>NUCLEOTIDE SEQUENCE [LARGE SCALE GENOMIC DNA]</scope>
    <source>
        <strain evidence="3 4">K22_7</strain>
    </source>
</reference>
<dbReference type="Gene3D" id="3.20.20.140">
    <property type="entry name" value="Metal-dependent hydrolases"/>
    <property type="match status" value="1"/>
</dbReference>
<dbReference type="InterPro" id="IPR019546">
    <property type="entry name" value="TAT_signal_bac_arc"/>
</dbReference>
<dbReference type="EMBL" id="CP036525">
    <property type="protein sequence ID" value="QDT04806.1"/>
    <property type="molecule type" value="Genomic_DNA"/>
</dbReference>
<feature type="domain" description="Amidohydrolase-related" evidence="2">
    <location>
        <begin position="43"/>
        <end position="314"/>
    </location>
</feature>